<evidence type="ECO:0000256" key="5">
    <source>
        <dbReference type="ARBA" id="ARBA00022676"/>
    </source>
</evidence>
<dbReference type="EMBL" id="GL377590">
    <property type="protein sequence ID" value="EFJ24160.1"/>
    <property type="molecule type" value="Genomic_DNA"/>
</dbReference>
<dbReference type="Proteomes" id="UP000001514">
    <property type="component" value="Unassembled WGS sequence"/>
</dbReference>
<dbReference type="InterPro" id="IPR001173">
    <property type="entry name" value="Glyco_trans_2-like"/>
</dbReference>
<evidence type="ECO:0000256" key="6">
    <source>
        <dbReference type="ARBA" id="ARBA00022679"/>
    </source>
</evidence>
<evidence type="ECO:0000256" key="4">
    <source>
        <dbReference type="ARBA" id="ARBA00012583"/>
    </source>
</evidence>
<dbReference type="SUPFAM" id="SSF53448">
    <property type="entry name" value="Nucleotide-diphospho-sugar transferases"/>
    <property type="match status" value="1"/>
</dbReference>
<comment type="catalytic activity">
    <reaction evidence="12">
        <text>a di-trans,poly-cis-dolichyl phosphate + UDP-alpha-D-glucose = a di-trans,poly-cis-dolichyl beta-D-glucosyl phosphate + UDP</text>
        <dbReference type="Rhea" id="RHEA:15401"/>
        <dbReference type="Rhea" id="RHEA-COMP:19498"/>
        <dbReference type="Rhea" id="RHEA-COMP:19502"/>
        <dbReference type="ChEBI" id="CHEBI:57525"/>
        <dbReference type="ChEBI" id="CHEBI:57683"/>
        <dbReference type="ChEBI" id="CHEBI:58223"/>
        <dbReference type="ChEBI" id="CHEBI:58885"/>
        <dbReference type="EC" id="2.4.1.117"/>
    </reaction>
    <physiologicalReaction direction="left-to-right" evidence="12">
        <dbReference type="Rhea" id="RHEA:15402"/>
    </physiologicalReaction>
</comment>
<keyword evidence="9" id="KW-0735">Signal-anchor</keyword>
<evidence type="ECO:0000256" key="12">
    <source>
        <dbReference type="ARBA" id="ARBA00045097"/>
    </source>
</evidence>
<dbReference type="KEGG" id="smo:SELMODRAFT_101926"/>
<accession>D8RU87</accession>
<proteinExistence type="inferred from homology"/>
<keyword evidence="6" id="KW-0808">Transferase</keyword>
<evidence type="ECO:0000313" key="14">
    <source>
        <dbReference type="EMBL" id="EFJ24160.1"/>
    </source>
</evidence>
<sequence>MYLSVVIPAYNEALRIAEPLDHTLRYLAQRAKRNRHFTYEVIVVDGCSKDLTPDIVWEMTKRYPCLRLIQLDCNLGKGGAVKEGVLDSRGELILMVDADGAVDITAFETFEPKVYLISENFTIIHILIKPLYMCFQRQWYRSILSQGFHYLTRMFIGKHDIKDTQCGFKLFTKSAAKKLFKELSTSRWSFDVELIMLCNVYGIPITEVPVDFTDIPGSKITTLSFIHTIYELACIGFNFKIKRAVCSQYEQLLTMFS</sequence>
<dbReference type="Pfam" id="PF00535">
    <property type="entry name" value="Glycos_transf_2"/>
    <property type="match status" value="1"/>
</dbReference>
<comment type="pathway">
    <text evidence="2">Protein modification; protein glycosylation.</text>
</comment>
<evidence type="ECO:0000256" key="8">
    <source>
        <dbReference type="ARBA" id="ARBA00022824"/>
    </source>
</evidence>
<evidence type="ECO:0000256" key="10">
    <source>
        <dbReference type="ARBA" id="ARBA00022989"/>
    </source>
</evidence>
<reference evidence="14 15" key="1">
    <citation type="journal article" date="2011" name="Science">
        <title>The Selaginella genome identifies genetic changes associated with the evolution of vascular plants.</title>
        <authorList>
            <person name="Banks J.A."/>
            <person name="Nishiyama T."/>
            <person name="Hasebe M."/>
            <person name="Bowman J.L."/>
            <person name="Gribskov M."/>
            <person name="dePamphilis C."/>
            <person name="Albert V.A."/>
            <person name="Aono N."/>
            <person name="Aoyama T."/>
            <person name="Ambrose B.A."/>
            <person name="Ashton N.W."/>
            <person name="Axtell M.J."/>
            <person name="Barker E."/>
            <person name="Barker M.S."/>
            <person name="Bennetzen J.L."/>
            <person name="Bonawitz N.D."/>
            <person name="Chapple C."/>
            <person name="Cheng C."/>
            <person name="Correa L.G."/>
            <person name="Dacre M."/>
            <person name="DeBarry J."/>
            <person name="Dreyer I."/>
            <person name="Elias M."/>
            <person name="Engstrom E.M."/>
            <person name="Estelle M."/>
            <person name="Feng L."/>
            <person name="Finet C."/>
            <person name="Floyd S.K."/>
            <person name="Frommer W.B."/>
            <person name="Fujita T."/>
            <person name="Gramzow L."/>
            <person name="Gutensohn M."/>
            <person name="Harholt J."/>
            <person name="Hattori M."/>
            <person name="Heyl A."/>
            <person name="Hirai T."/>
            <person name="Hiwatashi Y."/>
            <person name="Ishikawa M."/>
            <person name="Iwata M."/>
            <person name="Karol K.G."/>
            <person name="Koehler B."/>
            <person name="Kolukisaoglu U."/>
            <person name="Kubo M."/>
            <person name="Kurata T."/>
            <person name="Lalonde S."/>
            <person name="Li K."/>
            <person name="Li Y."/>
            <person name="Litt A."/>
            <person name="Lyons E."/>
            <person name="Manning G."/>
            <person name="Maruyama T."/>
            <person name="Michael T.P."/>
            <person name="Mikami K."/>
            <person name="Miyazaki S."/>
            <person name="Morinaga S."/>
            <person name="Murata T."/>
            <person name="Mueller-Roeber B."/>
            <person name="Nelson D.R."/>
            <person name="Obara M."/>
            <person name="Oguri Y."/>
            <person name="Olmstead R.G."/>
            <person name="Onodera N."/>
            <person name="Petersen B.L."/>
            <person name="Pils B."/>
            <person name="Prigge M."/>
            <person name="Rensing S.A."/>
            <person name="Riano-Pachon D.M."/>
            <person name="Roberts A.W."/>
            <person name="Sato Y."/>
            <person name="Scheller H.V."/>
            <person name="Schulz B."/>
            <person name="Schulz C."/>
            <person name="Shakirov E.V."/>
            <person name="Shibagaki N."/>
            <person name="Shinohara N."/>
            <person name="Shippen D.E."/>
            <person name="Soerensen I."/>
            <person name="Sotooka R."/>
            <person name="Sugimoto N."/>
            <person name="Sugita M."/>
            <person name="Sumikawa N."/>
            <person name="Tanurdzic M."/>
            <person name="Theissen G."/>
            <person name="Ulvskov P."/>
            <person name="Wakazuki S."/>
            <person name="Weng J.K."/>
            <person name="Willats W.W."/>
            <person name="Wipf D."/>
            <person name="Wolf P.G."/>
            <person name="Yang L."/>
            <person name="Zimmer A.D."/>
            <person name="Zhu Q."/>
            <person name="Mitros T."/>
            <person name="Hellsten U."/>
            <person name="Loque D."/>
            <person name="Otillar R."/>
            <person name="Salamov A."/>
            <person name="Schmutz J."/>
            <person name="Shapiro H."/>
            <person name="Lindquist E."/>
            <person name="Lucas S."/>
            <person name="Rokhsar D."/>
            <person name="Grigoriev I.V."/>
        </authorList>
    </citation>
    <scope>NUCLEOTIDE SEQUENCE [LARGE SCALE GENOMIC DNA]</scope>
</reference>
<gene>
    <name evidence="14" type="ORF">SELMODRAFT_101926</name>
</gene>
<dbReference type="STRING" id="88036.D8RU87"/>
<keyword evidence="11" id="KW-0472">Membrane</keyword>
<keyword evidence="8" id="KW-0256">Endoplasmic reticulum</keyword>
<dbReference type="PANTHER" id="PTHR10859">
    <property type="entry name" value="GLYCOSYL TRANSFERASE"/>
    <property type="match status" value="1"/>
</dbReference>
<evidence type="ECO:0000256" key="7">
    <source>
        <dbReference type="ARBA" id="ARBA00022692"/>
    </source>
</evidence>
<dbReference type="AlphaFoldDB" id="D8RU87"/>
<dbReference type="InterPro" id="IPR029044">
    <property type="entry name" value="Nucleotide-diphossugar_trans"/>
</dbReference>
<evidence type="ECO:0000256" key="1">
    <source>
        <dbReference type="ARBA" id="ARBA00004389"/>
    </source>
</evidence>
<dbReference type="EC" id="2.4.1.117" evidence="4"/>
<dbReference type="GO" id="GO:0006487">
    <property type="term" value="P:protein N-linked glycosylation"/>
    <property type="evidence" value="ECO:0000318"/>
    <property type="project" value="GO_Central"/>
</dbReference>
<protein>
    <recommendedName>
        <fullName evidence="4">dolichyl-phosphate beta-glucosyltransferase</fullName>
        <ecNumber evidence="4">2.4.1.117</ecNumber>
    </recommendedName>
</protein>
<evidence type="ECO:0000256" key="11">
    <source>
        <dbReference type="ARBA" id="ARBA00023136"/>
    </source>
</evidence>
<comment type="similarity">
    <text evidence="3">Belongs to the glycosyltransferase 2 family.</text>
</comment>
<evidence type="ECO:0000256" key="3">
    <source>
        <dbReference type="ARBA" id="ARBA00006739"/>
    </source>
</evidence>
<keyword evidence="15" id="KW-1185">Reference proteome</keyword>
<dbReference type="eggNOG" id="KOG2977">
    <property type="taxonomic scope" value="Eukaryota"/>
</dbReference>
<dbReference type="HOGENOM" id="CLU_033536_9_0_1"/>
<evidence type="ECO:0000313" key="15">
    <source>
        <dbReference type="Proteomes" id="UP000001514"/>
    </source>
</evidence>
<feature type="domain" description="Glycosyltransferase 2-like" evidence="13">
    <location>
        <begin position="4"/>
        <end position="180"/>
    </location>
</feature>
<dbReference type="CDD" id="cd04188">
    <property type="entry name" value="DPG_synthase"/>
    <property type="match status" value="1"/>
</dbReference>
<evidence type="ECO:0000259" key="13">
    <source>
        <dbReference type="Pfam" id="PF00535"/>
    </source>
</evidence>
<dbReference type="Gramene" id="EFJ24160">
    <property type="protein sequence ID" value="EFJ24160"/>
    <property type="gene ID" value="SELMODRAFT_101926"/>
</dbReference>
<dbReference type="InParanoid" id="D8RU87"/>
<dbReference type="GO" id="GO:0005789">
    <property type="term" value="C:endoplasmic reticulum membrane"/>
    <property type="evidence" value="ECO:0000318"/>
    <property type="project" value="GO_Central"/>
</dbReference>
<dbReference type="PANTHER" id="PTHR10859:SF91">
    <property type="entry name" value="DOLICHYL-PHOSPHATE BETA-GLUCOSYLTRANSFERASE"/>
    <property type="match status" value="1"/>
</dbReference>
<keyword evidence="7" id="KW-0812">Transmembrane</keyword>
<keyword evidence="5" id="KW-0328">Glycosyltransferase</keyword>
<dbReference type="InterPro" id="IPR035518">
    <property type="entry name" value="DPG_synthase"/>
</dbReference>
<evidence type="ECO:0000256" key="9">
    <source>
        <dbReference type="ARBA" id="ARBA00022968"/>
    </source>
</evidence>
<comment type="subcellular location">
    <subcellularLocation>
        <location evidence="1">Endoplasmic reticulum membrane</location>
        <topology evidence="1">Single-pass membrane protein</topology>
    </subcellularLocation>
</comment>
<dbReference type="GO" id="GO:0004581">
    <property type="term" value="F:dolichyl-phosphate beta-glucosyltransferase activity"/>
    <property type="evidence" value="ECO:0007669"/>
    <property type="project" value="UniProtKB-EC"/>
</dbReference>
<keyword evidence="10" id="KW-1133">Transmembrane helix</keyword>
<organism evidence="15">
    <name type="scientific">Selaginella moellendorffii</name>
    <name type="common">Spikemoss</name>
    <dbReference type="NCBI Taxonomy" id="88036"/>
    <lineage>
        <taxon>Eukaryota</taxon>
        <taxon>Viridiplantae</taxon>
        <taxon>Streptophyta</taxon>
        <taxon>Embryophyta</taxon>
        <taxon>Tracheophyta</taxon>
        <taxon>Lycopodiopsida</taxon>
        <taxon>Selaginellales</taxon>
        <taxon>Selaginellaceae</taxon>
        <taxon>Selaginella</taxon>
    </lineage>
</organism>
<name>D8RU87_SELML</name>
<evidence type="ECO:0000256" key="2">
    <source>
        <dbReference type="ARBA" id="ARBA00004922"/>
    </source>
</evidence>
<dbReference type="Gene3D" id="3.90.550.10">
    <property type="entry name" value="Spore Coat Polysaccharide Biosynthesis Protein SpsA, Chain A"/>
    <property type="match status" value="1"/>
</dbReference>